<feature type="region of interest" description="Disordered" evidence="1">
    <location>
        <begin position="59"/>
        <end position="83"/>
    </location>
</feature>
<sequence length="106" mass="11811">MASLTDDNAVLAGIASTHYCDIHTTRYTIASSAILVPLRFYPSESVLLKGKLPDRSRRVRNAKSRMAWRRTEPEAKGRGRAARQGYAHPFTEPIMIPLTKCFCTSG</sequence>
<evidence type="ECO:0000313" key="2">
    <source>
        <dbReference type="EMBL" id="ODM08618.1"/>
    </source>
</evidence>
<dbReference type="Proteomes" id="UP000094067">
    <property type="component" value="Unassembled WGS sequence"/>
</dbReference>
<proteinExistence type="predicted"/>
<evidence type="ECO:0000313" key="3">
    <source>
        <dbReference type="Proteomes" id="UP000094067"/>
    </source>
</evidence>
<feature type="compositionally biased region" description="Basic residues" evidence="1">
    <location>
        <begin position="59"/>
        <end position="68"/>
    </location>
</feature>
<name>A0A1E3AIQ2_9FIRM</name>
<protein>
    <submittedName>
        <fullName evidence="2">Uncharacterized protein</fullName>
    </submittedName>
</protein>
<accession>A0A1E3AIQ2</accession>
<organism evidence="2 3">
    <name type="scientific">Eisenbergiella tayi</name>
    <dbReference type="NCBI Taxonomy" id="1432052"/>
    <lineage>
        <taxon>Bacteria</taxon>
        <taxon>Bacillati</taxon>
        <taxon>Bacillota</taxon>
        <taxon>Clostridia</taxon>
        <taxon>Lachnospirales</taxon>
        <taxon>Lachnospiraceae</taxon>
        <taxon>Eisenbergiella</taxon>
    </lineage>
</organism>
<comment type="caution">
    <text evidence="2">The sequence shown here is derived from an EMBL/GenBank/DDBJ whole genome shotgun (WGS) entry which is preliminary data.</text>
</comment>
<gene>
    <name evidence="2" type="ORF">BEI61_00247</name>
</gene>
<reference evidence="2 3" key="1">
    <citation type="submission" date="2016-07" db="EMBL/GenBank/DDBJ databases">
        <title>Characterization of isolates of Eisenbergiella tayi derived from blood cultures, using whole genome sequencing.</title>
        <authorList>
            <person name="Burdz T."/>
            <person name="Wiebe D."/>
            <person name="Huynh C."/>
            <person name="Bernard K."/>
        </authorList>
    </citation>
    <scope>NUCLEOTIDE SEQUENCE [LARGE SCALE GENOMIC DNA]</scope>
    <source>
        <strain evidence="2 3">NML 110608</strain>
    </source>
</reference>
<evidence type="ECO:0000256" key="1">
    <source>
        <dbReference type="SAM" id="MobiDB-lite"/>
    </source>
</evidence>
<dbReference type="EMBL" id="MCGH01000001">
    <property type="protein sequence ID" value="ODM08618.1"/>
    <property type="molecule type" value="Genomic_DNA"/>
</dbReference>
<dbReference type="AlphaFoldDB" id="A0A1E3AIQ2"/>